<feature type="non-terminal residue" evidence="1">
    <location>
        <position position="416"/>
    </location>
</feature>
<dbReference type="EMBL" id="LT594500">
    <property type="protein sequence ID" value="SBT80490.1"/>
    <property type="molecule type" value="Genomic_DNA"/>
</dbReference>
<name>A0A1C3L1R7_PLAMA</name>
<accession>A0A1C3L1R7</accession>
<dbReference type="Proteomes" id="UP000219799">
    <property type="component" value="Chromosome 12"/>
</dbReference>
<feature type="non-terminal residue" evidence="1">
    <location>
        <position position="1"/>
    </location>
</feature>
<dbReference type="VEuPathDB" id="PlasmoDB:PmUG01_12072900"/>
<dbReference type="PANTHER" id="PTHR23053">
    <property type="entry name" value="DLEC1 DELETED IN LUNG AND ESOPHAGEAL CANCER 1"/>
    <property type="match status" value="1"/>
</dbReference>
<reference evidence="1 2" key="1">
    <citation type="submission" date="2016-06" db="EMBL/GenBank/DDBJ databases">
        <authorList>
            <consortium name="Pathogen Informatics"/>
        </authorList>
    </citation>
    <scope>NUCLEOTIDE SEQUENCE [LARGE SCALE GENOMIC DNA]</scope>
    <source>
        <strain evidence="1">PmlGA01</strain>
    </source>
</reference>
<dbReference type="InterPro" id="IPR013783">
    <property type="entry name" value="Ig-like_fold"/>
</dbReference>
<dbReference type="GO" id="GO:0005930">
    <property type="term" value="C:axoneme"/>
    <property type="evidence" value="ECO:0007669"/>
    <property type="project" value="TreeGrafter"/>
</dbReference>
<protein>
    <submittedName>
        <fullName evidence="1">Uncharacterized protein</fullName>
    </submittedName>
</protein>
<dbReference type="Gene3D" id="2.60.40.10">
    <property type="entry name" value="Immunoglobulins"/>
    <property type="match status" value="2"/>
</dbReference>
<sequence>LFLFIKGYKKEEKIVIYLKSIAPEIIISNRLQKIDNILINTFKTLSFELINNSQYDIPVNVEKIEDKYNELHMESSKFIILKNSKYIFKIIYMAKINGYSEKVFVIHQKCTKVINKLYIISNCLYPDIVFDVEQINFNQVSHSFEYENSFHITNNSDLIVNYSFKISDELKDQIKILNNCNKLEKFGKEKITIMFCPKNIRTYLCNIEFFLNEIKTYKKIIPFYAICCKPEVECYPVFLNIDPMIIDKQYTEQVKIMNNSEDTDVKYELILDEEIYDICDLEVSDSKGIIKRKNFTFLDICIKSKIIGYILIVVKIKISGYEDLLFLNIKGCCTCPTIKIIPSIIDFEKCNCLDVKEKIIEIKNESPINAFISLSNELPIFNYSANNFYIEPYDSVFVHIYGRCLETTLYNDLLRV</sequence>
<evidence type="ECO:0000313" key="1">
    <source>
        <dbReference type="EMBL" id="SBT80490.1"/>
    </source>
</evidence>
<dbReference type="AlphaFoldDB" id="A0A1C3L1R7"/>
<dbReference type="GO" id="GO:0003341">
    <property type="term" value="P:cilium movement"/>
    <property type="evidence" value="ECO:0007669"/>
    <property type="project" value="TreeGrafter"/>
</dbReference>
<gene>
    <name evidence="1" type="primary">PmlGA01_120065700</name>
    <name evidence="1" type="ORF">PMLGA01_120065700</name>
</gene>
<dbReference type="GO" id="GO:1904158">
    <property type="term" value="P:axonemal central apparatus assembly"/>
    <property type="evidence" value="ECO:0007669"/>
    <property type="project" value="TreeGrafter"/>
</dbReference>
<dbReference type="InterPro" id="IPR033305">
    <property type="entry name" value="Hydin-like"/>
</dbReference>
<dbReference type="PANTHER" id="PTHR23053:SF0">
    <property type="entry name" value="HYDROCEPHALUS-INDUCING PROTEIN HOMOLOG"/>
    <property type="match status" value="1"/>
</dbReference>
<organism evidence="1 2">
    <name type="scientific">Plasmodium malariae</name>
    <dbReference type="NCBI Taxonomy" id="5858"/>
    <lineage>
        <taxon>Eukaryota</taxon>
        <taxon>Sar</taxon>
        <taxon>Alveolata</taxon>
        <taxon>Apicomplexa</taxon>
        <taxon>Aconoidasida</taxon>
        <taxon>Haemosporida</taxon>
        <taxon>Plasmodiidae</taxon>
        <taxon>Plasmodium</taxon>
        <taxon>Plasmodium (Plasmodium)</taxon>
    </lineage>
</organism>
<evidence type="ECO:0000313" key="2">
    <source>
        <dbReference type="Proteomes" id="UP000219799"/>
    </source>
</evidence>
<proteinExistence type="predicted"/>